<dbReference type="AlphaFoldDB" id="T1FP55"/>
<feature type="transmembrane region" description="Helical" evidence="9">
    <location>
        <begin position="856"/>
        <end position="879"/>
    </location>
</feature>
<feature type="coiled-coil region" evidence="10">
    <location>
        <begin position="57"/>
        <end position="122"/>
    </location>
</feature>
<dbReference type="GO" id="GO:0051117">
    <property type="term" value="F:ATPase binding"/>
    <property type="evidence" value="ECO:0000318"/>
    <property type="project" value="GO_Central"/>
</dbReference>
<dbReference type="PANTHER" id="PTHR11629:SF63">
    <property type="entry name" value="V-TYPE PROTON ATPASE SUBUNIT A"/>
    <property type="match status" value="1"/>
</dbReference>
<comment type="similarity">
    <text evidence="2 9">Belongs to the V-ATPase 116 kDa subunit family.</text>
</comment>
<dbReference type="GO" id="GO:0000220">
    <property type="term" value="C:vacuolar proton-transporting V-type ATPase, V0 domain"/>
    <property type="evidence" value="ECO:0007669"/>
    <property type="project" value="InterPro"/>
</dbReference>
<evidence type="ECO:0000256" key="9">
    <source>
        <dbReference type="RuleBase" id="RU361189"/>
    </source>
</evidence>
<comment type="function">
    <text evidence="9">Essential component of the vacuolar proton pump (V-ATPase), a multimeric enzyme that catalyzes the translocation of protons across the membranes. Required for assembly and activity of the V-ATPase.</text>
</comment>
<reference evidence="14" key="1">
    <citation type="submission" date="2012-12" db="EMBL/GenBank/DDBJ databases">
        <authorList>
            <person name="Hellsten U."/>
            <person name="Grimwood J."/>
            <person name="Chapman J.A."/>
            <person name="Shapiro H."/>
            <person name="Aerts A."/>
            <person name="Otillar R.P."/>
            <person name="Terry A.Y."/>
            <person name="Boore J.L."/>
            <person name="Simakov O."/>
            <person name="Marletaz F."/>
            <person name="Cho S.-J."/>
            <person name="Edsinger-Gonzales E."/>
            <person name="Havlak P."/>
            <person name="Kuo D.-H."/>
            <person name="Larsson T."/>
            <person name="Lv J."/>
            <person name="Arendt D."/>
            <person name="Savage R."/>
            <person name="Osoegawa K."/>
            <person name="de Jong P."/>
            <person name="Lindberg D.R."/>
            <person name="Seaver E.C."/>
            <person name="Weisblat D.A."/>
            <person name="Putnam N.H."/>
            <person name="Grigoriev I.V."/>
            <person name="Rokhsar D.S."/>
        </authorList>
    </citation>
    <scope>NUCLEOTIDE SEQUENCE</scope>
</reference>
<reference evidence="12 14" key="2">
    <citation type="journal article" date="2013" name="Nature">
        <title>Insights into bilaterian evolution from three spiralian genomes.</title>
        <authorList>
            <person name="Simakov O."/>
            <person name="Marletaz F."/>
            <person name="Cho S.J."/>
            <person name="Edsinger-Gonzales E."/>
            <person name="Havlak P."/>
            <person name="Hellsten U."/>
            <person name="Kuo D.H."/>
            <person name="Larsson T."/>
            <person name="Lv J."/>
            <person name="Arendt D."/>
            <person name="Savage R."/>
            <person name="Osoegawa K."/>
            <person name="de Jong P."/>
            <person name="Grimwood J."/>
            <person name="Chapman J.A."/>
            <person name="Shapiro H."/>
            <person name="Aerts A."/>
            <person name="Otillar R.P."/>
            <person name="Terry A.Y."/>
            <person name="Boore J.L."/>
            <person name="Grigoriev I.V."/>
            <person name="Lindberg D.R."/>
            <person name="Seaver E.C."/>
            <person name="Weisblat D.A."/>
            <person name="Putnam N.H."/>
            <person name="Rokhsar D.S."/>
        </authorList>
    </citation>
    <scope>NUCLEOTIDE SEQUENCE</scope>
</reference>
<evidence type="ECO:0000313" key="12">
    <source>
        <dbReference type="EMBL" id="ESO04672.1"/>
    </source>
</evidence>
<organism evidence="13 14">
    <name type="scientific">Helobdella robusta</name>
    <name type="common">Californian leech</name>
    <dbReference type="NCBI Taxonomy" id="6412"/>
    <lineage>
        <taxon>Eukaryota</taxon>
        <taxon>Metazoa</taxon>
        <taxon>Spiralia</taxon>
        <taxon>Lophotrochozoa</taxon>
        <taxon>Annelida</taxon>
        <taxon>Clitellata</taxon>
        <taxon>Hirudinea</taxon>
        <taxon>Rhynchobdellida</taxon>
        <taxon>Glossiphoniidae</taxon>
        <taxon>Helobdella</taxon>
    </lineage>
</organism>
<dbReference type="eggNOG" id="KOG2189">
    <property type="taxonomic scope" value="Eukaryota"/>
</dbReference>
<feature type="transmembrane region" description="Helical" evidence="9">
    <location>
        <begin position="499"/>
        <end position="515"/>
    </location>
</feature>
<evidence type="ECO:0000256" key="5">
    <source>
        <dbReference type="ARBA" id="ARBA00022781"/>
    </source>
</evidence>
<keyword evidence="14" id="KW-1185">Reference proteome</keyword>
<keyword evidence="8 9" id="KW-0472">Membrane</keyword>
<keyword evidence="10" id="KW-0175">Coiled coil</keyword>
<evidence type="ECO:0000256" key="11">
    <source>
        <dbReference type="SAM" id="MobiDB-lite"/>
    </source>
</evidence>
<keyword evidence="4 9" id="KW-0812">Transmembrane</keyword>
<evidence type="ECO:0000256" key="2">
    <source>
        <dbReference type="ARBA" id="ARBA00009904"/>
    </source>
</evidence>
<feature type="transmembrane region" description="Helical" evidence="9">
    <location>
        <begin position="628"/>
        <end position="654"/>
    </location>
</feature>
<keyword evidence="3 9" id="KW-0813">Transport</keyword>
<evidence type="ECO:0000256" key="10">
    <source>
        <dbReference type="SAM" id="Coils"/>
    </source>
</evidence>
<evidence type="ECO:0000256" key="6">
    <source>
        <dbReference type="ARBA" id="ARBA00022989"/>
    </source>
</evidence>
<accession>T1FP55</accession>
<proteinExistence type="inferred from homology"/>
<dbReference type="InParanoid" id="T1FP55"/>
<evidence type="ECO:0000313" key="13">
    <source>
        <dbReference type="EnsemblMetazoa" id="HelroP187007"/>
    </source>
</evidence>
<gene>
    <name evidence="13" type="primary">20210602</name>
    <name evidence="12" type="ORF">HELRODRAFT_187007</name>
</gene>
<dbReference type="Proteomes" id="UP000015101">
    <property type="component" value="Unassembled WGS sequence"/>
</dbReference>
<comment type="subcellular location">
    <subcellularLocation>
        <location evidence="1">Membrane</location>
        <topology evidence="1">Multi-pass membrane protein</topology>
    </subcellularLocation>
</comment>
<dbReference type="EMBL" id="AMQM01004161">
    <property type="status" value="NOT_ANNOTATED_CDS"/>
    <property type="molecule type" value="Genomic_DNA"/>
</dbReference>
<evidence type="ECO:0000313" key="14">
    <source>
        <dbReference type="Proteomes" id="UP000015101"/>
    </source>
</evidence>
<feature type="region of interest" description="Disordered" evidence="11">
    <location>
        <begin position="756"/>
        <end position="777"/>
    </location>
</feature>
<feature type="transmembrane region" description="Helical" evidence="9">
    <location>
        <begin position="454"/>
        <end position="478"/>
    </location>
</feature>
<sequence>MSVYRSEPMSMCQLILTDDVAFNCMAELGDIGLVNFKDLNKKDTVFKRKFYNEVKRCENLERQMKYLMSEMKKKNIQLPPMGLVSHVPPVNPRMLAEYETRIEKLEREVRSIESSIGLLTQNYTNLTELKHLLRKTQTFFDEVDSRQQDSRIDQRTDDSVLYKPSANSLRQHQLPNQDYSTVTFLSGNDREVGAALASKGSAFNKQDNAYTLSFKLNFIAGVLPKKKMMAFERMLFRVCHSNVLLKYVDVQLSVPNEYTQLNHDSDLNKTVFLIFFQGEQLKSKVLKMCEGFHATIYPCPETRLERRNMALGVMSRLEDLNIVLKQTQDHQLSVLRDASRDIQTWTIGVHKTKAIYHQLNKLRHDKNLKTLFGRCWCPTNELNHVQNTLYIGTEKSGMSSSSAILHSISTSSVPPTYHAKNQVTGVFQAIINAYSIPAYMEINPAPFSIITFPFLFSLMFGDLGHGFLLALFGLFLIVGQKKFPPALMNNEIFRMGFTARYLILLMGTFSMYSGIMYNDCFAKPLNLFGSSWSANNMSMLLKVWLKMVTNHLPYKTEMKDAQPLDPVRKDMFSRSPYTMGMDPTWQMASNKISWLNSYKMKISVIFGVLHMLFGVLLSLMNHLHFKRYLNIICLFVPQVIFLCFTFGYLIVLIIHKWCFYDARSSNSAPSLLIGFINMFLFVYPTDPPHAVVGHSKKILQISLILFALICVPWMLFIKPYVLNRREEHNGDENGSSDDDDDDDIININHHDNHQRGLRMQMNQSSRSGEGEVNSSSGSIRNELLKRGARKKKKEFSFGEVFINSCIHTIEYCLGCISHTASYLRLWALSLAHAQLSDVLWGMVLHQGLTMGGRYGYGYIFLFLFFTPWAVMTTVILLAMEGLSAFLHTLRLHWIEFMSKFFIGGGRAFDPFMYRFNDLNDFYY</sequence>
<feature type="transmembrane region" description="Helical" evidence="9">
    <location>
        <begin position="698"/>
        <end position="717"/>
    </location>
</feature>
<dbReference type="RefSeq" id="XP_009017251.1">
    <property type="nucleotide sequence ID" value="XM_009019003.1"/>
</dbReference>
<feature type="compositionally biased region" description="Low complexity" evidence="11">
    <location>
        <begin position="764"/>
        <end position="777"/>
    </location>
</feature>
<dbReference type="KEGG" id="hro:HELRODRAFT_187007"/>
<evidence type="ECO:0000256" key="3">
    <source>
        <dbReference type="ARBA" id="ARBA00022448"/>
    </source>
</evidence>
<dbReference type="GO" id="GO:0046961">
    <property type="term" value="F:proton-transporting ATPase activity, rotational mechanism"/>
    <property type="evidence" value="ECO:0007669"/>
    <property type="project" value="InterPro"/>
</dbReference>
<evidence type="ECO:0000256" key="1">
    <source>
        <dbReference type="ARBA" id="ARBA00004141"/>
    </source>
</evidence>
<keyword evidence="6 9" id="KW-1133">Transmembrane helix</keyword>
<dbReference type="InterPro" id="IPR026028">
    <property type="entry name" value="V-type_ATPase_116kDa_su_euka"/>
</dbReference>
<evidence type="ECO:0000256" key="8">
    <source>
        <dbReference type="ARBA" id="ARBA00023136"/>
    </source>
</evidence>
<dbReference type="GO" id="GO:0016471">
    <property type="term" value="C:vacuolar proton-transporting V-type ATPase complex"/>
    <property type="evidence" value="ECO:0000318"/>
    <property type="project" value="GO_Central"/>
</dbReference>
<protein>
    <recommendedName>
        <fullName evidence="9">V-type proton ATPase subunit a</fullName>
    </recommendedName>
</protein>
<dbReference type="PANTHER" id="PTHR11629">
    <property type="entry name" value="VACUOLAR PROTON ATPASES"/>
    <property type="match status" value="1"/>
</dbReference>
<dbReference type="EMBL" id="KB096457">
    <property type="protein sequence ID" value="ESO04672.1"/>
    <property type="molecule type" value="Genomic_DNA"/>
</dbReference>
<evidence type="ECO:0000256" key="7">
    <source>
        <dbReference type="ARBA" id="ARBA00023065"/>
    </source>
</evidence>
<dbReference type="Pfam" id="PF01496">
    <property type="entry name" value="V_ATPase_I"/>
    <property type="match status" value="1"/>
</dbReference>
<dbReference type="GeneID" id="20210602"/>
<evidence type="ECO:0000256" key="4">
    <source>
        <dbReference type="ARBA" id="ARBA00022692"/>
    </source>
</evidence>
<reference evidence="13" key="3">
    <citation type="submission" date="2015-06" db="UniProtKB">
        <authorList>
            <consortium name="EnsemblMetazoa"/>
        </authorList>
    </citation>
    <scope>IDENTIFICATION</scope>
</reference>
<dbReference type="CTD" id="20210602"/>
<feature type="transmembrane region" description="Helical" evidence="9">
    <location>
        <begin position="602"/>
        <end position="622"/>
    </location>
</feature>
<dbReference type="GO" id="GO:0007035">
    <property type="term" value="P:vacuolar acidification"/>
    <property type="evidence" value="ECO:0000318"/>
    <property type="project" value="GO_Central"/>
</dbReference>
<dbReference type="STRING" id="6412.T1FP55"/>
<dbReference type="EnsemblMetazoa" id="HelroT187007">
    <property type="protein sequence ID" value="HelroP187007"/>
    <property type="gene ID" value="HelroG187007"/>
</dbReference>
<dbReference type="PIRSF" id="PIRSF001293">
    <property type="entry name" value="ATP6V0A1"/>
    <property type="match status" value="1"/>
</dbReference>
<keyword evidence="5 9" id="KW-0375">Hydrogen ion transport</keyword>
<dbReference type="OrthoDB" id="10264220at2759"/>
<keyword evidence="7 9" id="KW-0406">Ion transport</keyword>
<name>T1FP55_HELRO</name>
<dbReference type="GO" id="GO:0005886">
    <property type="term" value="C:plasma membrane"/>
    <property type="evidence" value="ECO:0000318"/>
    <property type="project" value="GO_Central"/>
</dbReference>
<dbReference type="HOGENOM" id="CLU_005230_0_2_1"/>
<dbReference type="InterPro" id="IPR002490">
    <property type="entry name" value="V-ATPase_116kDa_su"/>
</dbReference>